<reference evidence="1" key="1">
    <citation type="submission" date="2021-06" db="EMBL/GenBank/DDBJ databases">
        <title>Comparative genomics, transcriptomics and evolutionary studies reveal genomic signatures of adaptation to plant cell wall in hemibiotrophic fungi.</title>
        <authorList>
            <consortium name="DOE Joint Genome Institute"/>
            <person name="Baroncelli R."/>
            <person name="Diaz J.F."/>
            <person name="Benocci T."/>
            <person name="Peng M."/>
            <person name="Battaglia E."/>
            <person name="Haridas S."/>
            <person name="Andreopoulos W."/>
            <person name="Labutti K."/>
            <person name="Pangilinan J."/>
            <person name="Floch G.L."/>
            <person name="Makela M.R."/>
            <person name="Henrissat B."/>
            <person name="Grigoriev I.V."/>
            <person name="Crouch J.A."/>
            <person name="De Vries R.P."/>
            <person name="Sukno S.A."/>
            <person name="Thon M.R."/>
        </authorList>
    </citation>
    <scope>NUCLEOTIDE SEQUENCE</scope>
    <source>
        <strain evidence="1">CBS 102054</strain>
    </source>
</reference>
<evidence type="ECO:0000313" key="1">
    <source>
        <dbReference type="EMBL" id="KAK1635141.1"/>
    </source>
</evidence>
<name>A0AAJ0EFJ2_9PEZI</name>
<sequence length="164" mass="18765">MGKMTVTFSESSFTDLRLKLGTLREFLNVTVLAAPPFGPSVAQNSIRRLRIMLFLADNICLCRRNDLIYTGREWGKGGGRKKKHPSGYEDPMELSNKNFSVLFFFLPHGNQAKCQNRCQRNAFMPVTVGQGVISSPREIRNAVRSRPFFHSPESWRREGQGRIW</sequence>
<keyword evidence="2" id="KW-1185">Reference proteome</keyword>
<gene>
    <name evidence="1" type="ORF">BDP81DRAFT_45851</name>
</gene>
<dbReference type="Proteomes" id="UP001243989">
    <property type="component" value="Unassembled WGS sequence"/>
</dbReference>
<proteinExistence type="predicted"/>
<organism evidence="1 2">
    <name type="scientific">Colletotrichum phormii</name>
    <dbReference type="NCBI Taxonomy" id="359342"/>
    <lineage>
        <taxon>Eukaryota</taxon>
        <taxon>Fungi</taxon>
        <taxon>Dikarya</taxon>
        <taxon>Ascomycota</taxon>
        <taxon>Pezizomycotina</taxon>
        <taxon>Sordariomycetes</taxon>
        <taxon>Hypocreomycetidae</taxon>
        <taxon>Glomerellales</taxon>
        <taxon>Glomerellaceae</taxon>
        <taxon>Colletotrichum</taxon>
        <taxon>Colletotrichum acutatum species complex</taxon>
    </lineage>
</organism>
<accession>A0AAJ0EFJ2</accession>
<evidence type="ECO:0000313" key="2">
    <source>
        <dbReference type="Proteomes" id="UP001243989"/>
    </source>
</evidence>
<dbReference type="RefSeq" id="XP_060443748.1">
    <property type="nucleotide sequence ID" value="XM_060593422.1"/>
</dbReference>
<dbReference type="GeneID" id="85478284"/>
<comment type="caution">
    <text evidence="1">The sequence shown here is derived from an EMBL/GenBank/DDBJ whole genome shotgun (WGS) entry which is preliminary data.</text>
</comment>
<dbReference type="EMBL" id="JAHMHQ010000013">
    <property type="protein sequence ID" value="KAK1635141.1"/>
    <property type="molecule type" value="Genomic_DNA"/>
</dbReference>
<dbReference type="AlphaFoldDB" id="A0AAJ0EFJ2"/>
<protein>
    <submittedName>
        <fullName evidence="1">Uncharacterized protein</fullName>
    </submittedName>
</protein>